<evidence type="ECO:0000256" key="3">
    <source>
        <dbReference type="SAM" id="Phobius"/>
    </source>
</evidence>
<feature type="domain" description="Calcineurin-like phosphoesterase" evidence="4">
    <location>
        <begin position="155"/>
        <end position="321"/>
    </location>
</feature>
<dbReference type="Gene3D" id="3.60.21.10">
    <property type="match status" value="1"/>
</dbReference>
<dbReference type="SUPFAM" id="SSF56300">
    <property type="entry name" value="Metallo-dependent phosphatases"/>
    <property type="match status" value="1"/>
</dbReference>
<feature type="transmembrane region" description="Helical" evidence="3">
    <location>
        <begin position="21"/>
        <end position="39"/>
    </location>
</feature>
<dbReference type="InterPro" id="IPR004843">
    <property type="entry name" value="Calcineurin-like_PHP"/>
</dbReference>
<dbReference type="Proteomes" id="UP000234857">
    <property type="component" value="Unassembled WGS sequence"/>
</dbReference>
<evidence type="ECO:0000313" key="6">
    <source>
        <dbReference type="Proteomes" id="UP000234857"/>
    </source>
</evidence>
<proteinExistence type="predicted"/>
<dbReference type="InterPro" id="IPR051158">
    <property type="entry name" value="Metallophosphoesterase_sf"/>
</dbReference>
<feature type="transmembrane region" description="Helical" evidence="3">
    <location>
        <begin position="116"/>
        <end position="133"/>
    </location>
</feature>
<feature type="transmembrane region" description="Helical" evidence="3">
    <location>
        <begin position="45"/>
        <end position="64"/>
    </location>
</feature>
<keyword evidence="3" id="KW-1133">Transmembrane helix</keyword>
<evidence type="ECO:0000256" key="2">
    <source>
        <dbReference type="ARBA" id="ARBA00022801"/>
    </source>
</evidence>
<organism evidence="5 6">
    <name type="scientific">Muiribacterium halophilum</name>
    <dbReference type="NCBI Taxonomy" id="2053465"/>
    <lineage>
        <taxon>Bacteria</taxon>
        <taxon>Candidatus Muiribacteriota</taxon>
        <taxon>Candidatus Muiribacteriia</taxon>
        <taxon>Candidatus Muiribacteriales</taxon>
        <taxon>Candidatus Muiribacteriaceae</taxon>
        <taxon>Candidatus Muiribacterium</taxon>
    </lineage>
</organism>
<dbReference type="EMBL" id="PKTG01000062">
    <property type="protein sequence ID" value="PLX18474.1"/>
    <property type="molecule type" value="Genomic_DNA"/>
</dbReference>
<feature type="transmembrane region" description="Helical" evidence="3">
    <location>
        <begin position="85"/>
        <end position="104"/>
    </location>
</feature>
<dbReference type="GO" id="GO:0009245">
    <property type="term" value="P:lipid A biosynthetic process"/>
    <property type="evidence" value="ECO:0007669"/>
    <property type="project" value="TreeGrafter"/>
</dbReference>
<protein>
    <recommendedName>
        <fullName evidence="4">Calcineurin-like phosphoesterase domain-containing protein</fullName>
    </recommendedName>
</protein>
<dbReference type="PANTHER" id="PTHR31302">
    <property type="entry name" value="TRANSMEMBRANE PROTEIN WITH METALLOPHOSPHOESTERASE DOMAIN-RELATED"/>
    <property type="match status" value="1"/>
</dbReference>
<evidence type="ECO:0000256" key="1">
    <source>
        <dbReference type="ARBA" id="ARBA00022723"/>
    </source>
</evidence>
<keyword evidence="2" id="KW-0378">Hydrolase</keyword>
<dbReference type="Pfam" id="PF00149">
    <property type="entry name" value="Metallophos"/>
    <property type="match status" value="1"/>
</dbReference>
<evidence type="ECO:0000259" key="4">
    <source>
        <dbReference type="Pfam" id="PF00149"/>
    </source>
</evidence>
<keyword evidence="1" id="KW-0479">Metal-binding</keyword>
<keyword evidence="3" id="KW-0472">Membrane</keyword>
<dbReference type="GO" id="GO:0008758">
    <property type="term" value="F:UDP-2,3-diacylglucosamine hydrolase activity"/>
    <property type="evidence" value="ECO:0007669"/>
    <property type="project" value="TreeGrafter"/>
</dbReference>
<dbReference type="PANTHER" id="PTHR31302:SF31">
    <property type="entry name" value="PHOSPHODIESTERASE YAEI"/>
    <property type="match status" value="1"/>
</dbReference>
<sequence>MKLKIRKQLNKILFIFRHHSINIAINLFFFLTISYSLNFQPRFCFPIALVQIILLKFPVFYKKLDKKSHFLTKRYSELIKYNWNGFLRLYFFSNIFLFIFFILLKITGSNLSFSRMFPTSFGLALFLSIYGLFEASHIRVKKLELQSDKISRNYSIVHFSDLHLSHVTCESRILTMIRYIKNISPDILISSGDLVDGDLVDGDLDKFTDLIDELADIKPTFGKYATTGKHKIDDDLEKAIKYTEKAGFEILHDKLALIDNDISILGFNDNTVKNYDTHKAVEHDLLNDKKIKDTFKILIKHRPKIIEENIDLFDIQLSGHTNKSLIYPFNHITRKTKRFDHGLYNLSDKSLLYVSNGVGTWGPSFRFMVPPEITHIVLIAK</sequence>
<dbReference type="InterPro" id="IPR029052">
    <property type="entry name" value="Metallo-depent_PP-like"/>
</dbReference>
<comment type="caution">
    <text evidence="5">The sequence shown here is derived from an EMBL/GenBank/DDBJ whole genome shotgun (WGS) entry which is preliminary data.</text>
</comment>
<gene>
    <name evidence="5" type="ORF">C0601_04460</name>
</gene>
<dbReference type="AlphaFoldDB" id="A0A2N5ZIL8"/>
<dbReference type="GO" id="GO:0016020">
    <property type="term" value="C:membrane"/>
    <property type="evidence" value="ECO:0007669"/>
    <property type="project" value="GOC"/>
</dbReference>
<name>A0A2N5ZIL8_MUIH1</name>
<evidence type="ECO:0000313" key="5">
    <source>
        <dbReference type="EMBL" id="PLX18474.1"/>
    </source>
</evidence>
<accession>A0A2N5ZIL8</accession>
<reference evidence="5 6" key="1">
    <citation type="submission" date="2017-11" db="EMBL/GenBank/DDBJ databases">
        <title>Genome-resolved metagenomics identifies genetic mobility, metabolic interactions, and unexpected diversity in perchlorate-reducing communities.</title>
        <authorList>
            <person name="Barnum T.P."/>
            <person name="Figueroa I.A."/>
            <person name="Carlstrom C.I."/>
            <person name="Lucas L.N."/>
            <person name="Engelbrektson A.L."/>
            <person name="Coates J.D."/>
        </authorList>
    </citation>
    <scope>NUCLEOTIDE SEQUENCE [LARGE SCALE GENOMIC DNA]</scope>
    <source>
        <strain evidence="5">BM706</strain>
    </source>
</reference>
<dbReference type="GO" id="GO:0046872">
    <property type="term" value="F:metal ion binding"/>
    <property type="evidence" value="ECO:0007669"/>
    <property type="project" value="UniProtKB-KW"/>
</dbReference>
<keyword evidence="3" id="KW-0812">Transmembrane</keyword>